<comment type="similarity">
    <text evidence="5">Belongs to the ClpA/ClpB family.</text>
</comment>
<dbReference type="PROSITE" id="PS00870">
    <property type="entry name" value="CLPAB_1"/>
    <property type="match status" value="1"/>
</dbReference>
<dbReference type="InterPro" id="IPR028299">
    <property type="entry name" value="ClpA/B_CS2"/>
</dbReference>
<feature type="domain" description="AAA+ ATPase" evidence="7">
    <location>
        <begin position="52"/>
        <end position="199"/>
    </location>
</feature>
<dbReference type="SMART" id="SM00382">
    <property type="entry name" value="AAA"/>
    <property type="match status" value="2"/>
</dbReference>
<evidence type="ECO:0000256" key="4">
    <source>
        <dbReference type="ARBA" id="ARBA00023186"/>
    </source>
</evidence>
<keyword evidence="2 5" id="KW-0547">Nucleotide-binding</keyword>
<keyword evidence="3 5" id="KW-0067">ATP-binding</keyword>
<dbReference type="InterPro" id="IPR003593">
    <property type="entry name" value="AAA+_ATPase"/>
</dbReference>
<accession>A0AAV1S9Y9</accession>
<dbReference type="AlphaFoldDB" id="A0AAV1S9Y9"/>
<sequence>MERLQEKQSLKADMLNKYGTDLTKMAQEDKLDQVVGREKQIERVTQTLCKRRKNKPCLIGNPGVGKTVIVEGLAANIVNGTIPLKLEGKKVFALDMARLTAAARFVGDFEERLTGIVDEVKLSDGAIILFIDEVHTFVGSGAGKDQTLDAASILKPALARGDLNCIGATTIDEYRKYIEKDRALKRRFQPVDVPEPSIDEAIETLEGVRGKYEAHHDVKYTDAALVAAVHLSNQYISDLFLPDKAINLIDEAGARVQLHRVQSTSKKQVVTEEDIRVVISTMTGIPLDKVADKESHRLLNMEAELLQYIVGQEEALEAVSRATRRARVGIRDPNKPIASFLFTGPTGVGKTELAKALAAVYFGSKEAIVRIDMSEYMEKHSVSKLFGSPPDYIGYDDGGQLTEAGRRRTHTVVLFDEIEKAYQDVSNRVSSDFRLCSLIVQEDEISFNDVKLKVADEPKKNFTPERLKAKNINIEMTDRFKKKLIEEGNNASFRARPLKRTIVRLLEDNISEGILNGAVKEGRSVTLDVDPKGNVMVAVKNFWVFAIWVSHGDLRSGIHGGSCHRGFQSAVGIAYIWLQRLNLDGGASPSQDLTTSRLPSDPPQVQRKSHRMPKKPHKLDDYI</sequence>
<protein>
    <submittedName>
        <fullName evidence="9">Uncharacterized protein</fullName>
    </submittedName>
</protein>
<feature type="domain" description="AAA+ ATPase" evidence="7">
    <location>
        <begin position="336"/>
        <end position="473"/>
    </location>
</feature>
<comment type="caution">
    <text evidence="9">The sequence shown here is derived from an EMBL/GenBank/DDBJ whole genome shotgun (WGS) entry which is preliminary data.</text>
</comment>
<dbReference type="Gene3D" id="3.40.50.300">
    <property type="entry name" value="P-loop containing nucleotide triphosphate hydrolases"/>
    <property type="match status" value="2"/>
</dbReference>
<evidence type="ECO:0000256" key="2">
    <source>
        <dbReference type="ARBA" id="ARBA00022741"/>
    </source>
</evidence>
<keyword evidence="10" id="KW-1185">Reference proteome</keyword>
<dbReference type="Proteomes" id="UP001314170">
    <property type="component" value="Unassembled WGS sequence"/>
</dbReference>
<dbReference type="InterPro" id="IPR050130">
    <property type="entry name" value="ClpA_ClpB"/>
</dbReference>
<evidence type="ECO:0000256" key="3">
    <source>
        <dbReference type="ARBA" id="ARBA00022840"/>
    </source>
</evidence>
<feature type="compositionally biased region" description="Basic residues" evidence="6">
    <location>
        <begin position="607"/>
        <end position="617"/>
    </location>
</feature>
<dbReference type="FunFam" id="1.10.8.60:FF:000011">
    <property type="entry name" value="ATP-dependent Clp protease ATP-binding subunit"/>
    <property type="match status" value="1"/>
</dbReference>
<dbReference type="CDD" id="cd19499">
    <property type="entry name" value="RecA-like_ClpB_Hsp104-like"/>
    <property type="match status" value="1"/>
</dbReference>
<evidence type="ECO:0000256" key="5">
    <source>
        <dbReference type="RuleBase" id="RU004432"/>
    </source>
</evidence>
<evidence type="ECO:0000313" key="10">
    <source>
        <dbReference type="Proteomes" id="UP001314170"/>
    </source>
</evidence>
<dbReference type="GO" id="GO:0005524">
    <property type="term" value="F:ATP binding"/>
    <property type="evidence" value="ECO:0007669"/>
    <property type="project" value="UniProtKB-KW"/>
</dbReference>
<name>A0AAV1S9Y9_9ROSI</name>
<proteinExistence type="inferred from homology"/>
<dbReference type="InterPro" id="IPR019489">
    <property type="entry name" value="Clp_ATPase_C"/>
</dbReference>
<dbReference type="Gene3D" id="1.10.8.60">
    <property type="match status" value="1"/>
</dbReference>
<evidence type="ECO:0000313" key="9">
    <source>
        <dbReference type="EMBL" id="CAK7346729.1"/>
    </source>
</evidence>
<dbReference type="PANTHER" id="PTHR11638">
    <property type="entry name" value="ATP-DEPENDENT CLP PROTEASE"/>
    <property type="match status" value="1"/>
</dbReference>
<feature type="region of interest" description="Disordered" evidence="6">
    <location>
        <begin position="588"/>
        <end position="623"/>
    </location>
</feature>
<evidence type="ECO:0000259" key="7">
    <source>
        <dbReference type="SMART" id="SM00382"/>
    </source>
</evidence>
<evidence type="ECO:0000256" key="1">
    <source>
        <dbReference type="ARBA" id="ARBA00022737"/>
    </source>
</evidence>
<dbReference type="Pfam" id="PF07724">
    <property type="entry name" value="AAA_2"/>
    <property type="match status" value="1"/>
</dbReference>
<evidence type="ECO:0000259" key="8">
    <source>
        <dbReference type="SMART" id="SM01086"/>
    </source>
</evidence>
<gene>
    <name evidence="9" type="ORF">DCAF_LOCUS19406</name>
</gene>
<dbReference type="SMART" id="SM01086">
    <property type="entry name" value="ClpB_D2-small"/>
    <property type="match status" value="1"/>
</dbReference>
<dbReference type="Pfam" id="PF00004">
    <property type="entry name" value="AAA"/>
    <property type="match status" value="1"/>
</dbReference>
<dbReference type="InterPro" id="IPR018368">
    <property type="entry name" value="ClpA/B_CS1"/>
</dbReference>
<dbReference type="PROSITE" id="PS00871">
    <property type="entry name" value="CLPAB_2"/>
    <property type="match status" value="1"/>
</dbReference>
<dbReference type="SUPFAM" id="SSF52540">
    <property type="entry name" value="P-loop containing nucleoside triphosphate hydrolases"/>
    <property type="match status" value="2"/>
</dbReference>
<dbReference type="PANTHER" id="PTHR11638:SF189">
    <property type="entry name" value="CLP R DOMAIN-CONTAINING PROTEIN"/>
    <property type="match status" value="1"/>
</dbReference>
<feature type="domain" description="Clp ATPase C-terminal" evidence="8">
    <location>
        <begin position="440"/>
        <end position="536"/>
    </location>
</feature>
<dbReference type="GO" id="GO:0016887">
    <property type="term" value="F:ATP hydrolysis activity"/>
    <property type="evidence" value="ECO:0007669"/>
    <property type="project" value="InterPro"/>
</dbReference>
<dbReference type="InterPro" id="IPR001270">
    <property type="entry name" value="ClpA/B"/>
</dbReference>
<dbReference type="GO" id="GO:0034605">
    <property type="term" value="P:cellular response to heat"/>
    <property type="evidence" value="ECO:0007669"/>
    <property type="project" value="TreeGrafter"/>
</dbReference>
<organism evidence="9 10">
    <name type="scientific">Dovyalis caffra</name>
    <dbReference type="NCBI Taxonomy" id="77055"/>
    <lineage>
        <taxon>Eukaryota</taxon>
        <taxon>Viridiplantae</taxon>
        <taxon>Streptophyta</taxon>
        <taxon>Embryophyta</taxon>
        <taxon>Tracheophyta</taxon>
        <taxon>Spermatophyta</taxon>
        <taxon>Magnoliopsida</taxon>
        <taxon>eudicotyledons</taxon>
        <taxon>Gunneridae</taxon>
        <taxon>Pentapetalae</taxon>
        <taxon>rosids</taxon>
        <taxon>fabids</taxon>
        <taxon>Malpighiales</taxon>
        <taxon>Salicaceae</taxon>
        <taxon>Flacourtieae</taxon>
        <taxon>Dovyalis</taxon>
    </lineage>
</organism>
<dbReference type="Pfam" id="PF17871">
    <property type="entry name" value="AAA_lid_9"/>
    <property type="match status" value="1"/>
</dbReference>
<dbReference type="InterPro" id="IPR003959">
    <property type="entry name" value="ATPase_AAA_core"/>
</dbReference>
<dbReference type="EMBL" id="CAWUPB010001173">
    <property type="protein sequence ID" value="CAK7346729.1"/>
    <property type="molecule type" value="Genomic_DNA"/>
</dbReference>
<reference evidence="9 10" key="1">
    <citation type="submission" date="2024-01" db="EMBL/GenBank/DDBJ databases">
        <authorList>
            <person name="Waweru B."/>
        </authorList>
    </citation>
    <scope>NUCLEOTIDE SEQUENCE [LARGE SCALE GENOMIC DNA]</scope>
</reference>
<keyword evidence="4 5" id="KW-0143">Chaperone</keyword>
<dbReference type="PRINTS" id="PR00300">
    <property type="entry name" value="CLPPROTEASEA"/>
</dbReference>
<keyword evidence="1" id="KW-0677">Repeat</keyword>
<feature type="compositionally biased region" description="Polar residues" evidence="6">
    <location>
        <begin position="588"/>
        <end position="598"/>
    </location>
</feature>
<dbReference type="GO" id="GO:0005737">
    <property type="term" value="C:cytoplasm"/>
    <property type="evidence" value="ECO:0007669"/>
    <property type="project" value="TreeGrafter"/>
</dbReference>
<dbReference type="InterPro" id="IPR027417">
    <property type="entry name" value="P-loop_NTPase"/>
</dbReference>
<evidence type="ECO:0000256" key="6">
    <source>
        <dbReference type="SAM" id="MobiDB-lite"/>
    </source>
</evidence>
<dbReference type="CDD" id="cd00009">
    <property type="entry name" value="AAA"/>
    <property type="match status" value="1"/>
</dbReference>
<dbReference type="InterPro" id="IPR041546">
    <property type="entry name" value="ClpA/ClpB_AAA_lid"/>
</dbReference>
<dbReference type="Pfam" id="PF10431">
    <property type="entry name" value="ClpB_D2-small"/>
    <property type="match status" value="1"/>
</dbReference>